<dbReference type="Pfam" id="PF00005">
    <property type="entry name" value="ABC_tran"/>
    <property type="match status" value="1"/>
</dbReference>
<dbReference type="InterPro" id="IPR003593">
    <property type="entry name" value="AAA+_ATPase"/>
</dbReference>
<evidence type="ECO:0000256" key="2">
    <source>
        <dbReference type="ARBA" id="ARBA00005417"/>
    </source>
</evidence>
<dbReference type="PANTHER" id="PTHR43776:SF7">
    <property type="entry name" value="D,D-DIPEPTIDE TRANSPORT ATP-BINDING PROTEIN DDPF-RELATED"/>
    <property type="match status" value="1"/>
</dbReference>
<dbReference type="InterPro" id="IPR050319">
    <property type="entry name" value="ABC_transp_ATP-bind"/>
</dbReference>
<dbReference type="GO" id="GO:0005524">
    <property type="term" value="F:ATP binding"/>
    <property type="evidence" value="ECO:0007669"/>
    <property type="project" value="UniProtKB-KW"/>
</dbReference>
<feature type="domain" description="ABC transporter" evidence="7">
    <location>
        <begin position="3"/>
        <end position="246"/>
    </location>
</feature>
<evidence type="ECO:0000313" key="8">
    <source>
        <dbReference type="EMBL" id="MDK3019310.1"/>
    </source>
</evidence>
<protein>
    <submittedName>
        <fullName evidence="8">ATP-binding cassette domain-containing protein</fullName>
    </submittedName>
</protein>
<dbReference type="NCBIfam" id="TIGR01727">
    <property type="entry name" value="oligo_HPY"/>
    <property type="match status" value="1"/>
</dbReference>
<dbReference type="Gene3D" id="3.40.50.300">
    <property type="entry name" value="P-loop containing nucleotide triphosphate hydrolases"/>
    <property type="match status" value="1"/>
</dbReference>
<dbReference type="SMART" id="SM00382">
    <property type="entry name" value="AAA"/>
    <property type="match status" value="1"/>
</dbReference>
<sequence length="341" mass="36582">MLLEAHELKKHYDTRNGVVKAVDGVSFALEPGKTFALVGESGCGKSTLAKLMLLLEKPTSGAVRYRGQEVSGLGGRALRQFRREVQAVFQDPYASLNPRLRVGKIVAEPMLAQGDLSRAEIAKRVEEALEVVGLHATAAKLFPHEFSGGQRQRIAVARALAVRPEVVILDEPTSALDVSIRAQILNLLSDIQEEFGLSYLIIAHDLALVEHFSHATGVMYLGNMVEQGPTGAVFGAPSHPYTQALLASAPRPDPDHRLPTDVIIGEIGSALKVPAGCPFHPRCPKRFAPCDSDPPERHVTAPGAWARCHLLTAQTASATPVTRTSRTPGAAGADPLERTAQ</sequence>
<dbReference type="InterPro" id="IPR003439">
    <property type="entry name" value="ABC_transporter-like_ATP-bd"/>
</dbReference>
<evidence type="ECO:0000256" key="1">
    <source>
        <dbReference type="ARBA" id="ARBA00004417"/>
    </source>
</evidence>
<gene>
    <name evidence="8" type="ORF">QO033_16640</name>
</gene>
<keyword evidence="3" id="KW-0813">Transport</keyword>
<dbReference type="PROSITE" id="PS00211">
    <property type="entry name" value="ABC_TRANSPORTER_1"/>
    <property type="match status" value="1"/>
</dbReference>
<dbReference type="EMBL" id="JASNJD010000013">
    <property type="protein sequence ID" value="MDK3019310.1"/>
    <property type="molecule type" value="Genomic_DNA"/>
</dbReference>
<dbReference type="InterPro" id="IPR013563">
    <property type="entry name" value="Oligopep_ABC_C"/>
</dbReference>
<keyword evidence="4" id="KW-0547">Nucleotide-binding</keyword>
<reference evidence="8 9" key="1">
    <citation type="submission" date="2023-05" db="EMBL/GenBank/DDBJ databases">
        <title>Pseudodonghicola sp. nov.</title>
        <authorList>
            <person name="Huang J."/>
        </authorList>
    </citation>
    <scope>NUCLEOTIDE SEQUENCE [LARGE SCALE GENOMIC DNA]</scope>
    <source>
        <strain evidence="8 9">IC7</strain>
    </source>
</reference>
<dbReference type="Proteomes" id="UP001243757">
    <property type="component" value="Unassembled WGS sequence"/>
</dbReference>
<evidence type="ECO:0000313" key="9">
    <source>
        <dbReference type="Proteomes" id="UP001243757"/>
    </source>
</evidence>
<dbReference type="SUPFAM" id="SSF52540">
    <property type="entry name" value="P-loop containing nucleoside triphosphate hydrolases"/>
    <property type="match status" value="1"/>
</dbReference>
<dbReference type="PANTHER" id="PTHR43776">
    <property type="entry name" value="TRANSPORT ATP-BINDING PROTEIN"/>
    <property type="match status" value="1"/>
</dbReference>
<evidence type="ECO:0000256" key="5">
    <source>
        <dbReference type="ARBA" id="ARBA00022840"/>
    </source>
</evidence>
<dbReference type="PROSITE" id="PS50893">
    <property type="entry name" value="ABC_TRANSPORTER_2"/>
    <property type="match status" value="1"/>
</dbReference>
<accession>A0ABT7F4A2</accession>
<evidence type="ECO:0000256" key="4">
    <source>
        <dbReference type="ARBA" id="ARBA00022741"/>
    </source>
</evidence>
<organism evidence="8 9">
    <name type="scientific">Pseudodonghicola flavimaris</name>
    <dbReference type="NCBI Taxonomy" id="3050036"/>
    <lineage>
        <taxon>Bacteria</taxon>
        <taxon>Pseudomonadati</taxon>
        <taxon>Pseudomonadota</taxon>
        <taxon>Alphaproteobacteria</taxon>
        <taxon>Rhodobacterales</taxon>
        <taxon>Paracoccaceae</taxon>
        <taxon>Pseudodonghicola</taxon>
    </lineage>
</organism>
<keyword evidence="5 8" id="KW-0067">ATP-binding</keyword>
<feature type="region of interest" description="Disordered" evidence="6">
    <location>
        <begin position="316"/>
        <end position="341"/>
    </location>
</feature>
<evidence type="ECO:0000259" key="7">
    <source>
        <dbReference type="PROSITE" id="PS50893"/>
    </source>
</evidence>
<comment type="similarity">
    <text evidence="2">Belongs to the ABC transporter superfamily.</text>
</comment>
<dbReference type="CDD" id="cd03257">
    <property type="entry name" value="ABC_NikE_OppD_transporters"/>
    <property type="match status" value="1"/>
</dbReference>
<keyword evidence="9" id="KW-1185">Reference proteome</keyword>
<dbReference type="Pfam" id="PF08352">
    <property type="entry name" value="oligo_HPY"/>
    <property type="match status" value="1"/>
</dbReference>
<proteinExistence type="inferred from homology"/>
<comment type="caution">
    <text evidence="8">The sequence shown here is derived from an EMBL/GenBank/DDBJ whole genome shotgun (WGS) entry which is preliminary data.</text>
</comment>
<dbReference type="InterPro" id="IPR027417">
    <property type="entry name" value="P-loop_NTPase"/>
</dbReference>
<feature type="compositionally biased region" description="Polar residues" evidence="6">
    <location>
        <begin position="316"/>
        <end position="327"/>
    </location>
</feature>
<comment type="subcellular location">
    <subcellularLocation>
        <location evidence="1">Cell inner membrane</location>
        <topology evidence="1">Peripheral membrane protein</topology>
    </subcellularLocation>
</comment>
<dbReference type="InterPro" id="IPR017871">
    <property type="entry name" value="ABC_transporter-like_CS"/>
</dbReference>
<dbReference type="RefSeq" id="WP_284482105.1">
    <property type="nucleotide sequence ID" value="NZ_JASNJD010000013.1"/>
</dbReference>
<name>A0ABT7F4A2_9RHOB</name>
<evidence type="ECO:0000256" key="6">
    <source>
        <dbReference type="SAM" id="MobiDB-lite"/>
    </source>
</evidence>
<evidence type="ECO:0000256" key="3">
    <source>
        <dbReference type="ARBA" id="ARBA00022448"/>
    </source>
</evidence>